<name>A0ABT4SZE3_9ACTN</name>
<accession>A0ABT4SZE3</accession>
<evidence type="ECO:0000313" key="2">
    <source>
        <dbReference type="Proteomes" id="UP001212498"/>
    </source>
</evidence>
<dbReference type="RefSeq" id="WP_271276821.1">
    <property type="nucleotide sequence ID" value="NZ_BAABFD010000004.1"/>
</dbReference>
<reference evidence="1 2" key="1">
    <citation type="submission" date="2022-11" db="EMBL/GenBank/DDBJ databases">
        <title>Nonomuraea corallina sp. nov., a new species of the genus Nonomuraea isolated from sea side sediment in Thai sea.</title>
        <authorList>
            <person name="Ngamcharungchit C."/>
            <person name="Matsumoto A."/>
            <person name="Suriyachadkun C."/>
            <person name="Panbangred W."/>
            <person name="Inahashi Y."/>
            <person name="Intra B."/>
        </authorList>
    </citation>
    <scope>NUCLEOTIDE SEQUENCE [LARGE SCALE GENOMIC DNA]</scope>
    <source>
        <strain evidence="1 2">DSM 43553</strain>
    </source>
</reference>
<sequence>MTELIRFGGPAPPAAVAGGGPTDLSGLMQEFLHYLAKIWLLEHESPHDAAGLARFDLDRVIADYREHRARNREIPLGDGLDVEESFLLTQIVAGRPLRCLLNSAMPEVPTARIERITSLDPAALVQDVRGRWKIELDARTPMSGQLARWGTLAPAFTALVYDRVKGFGHCVLLRGVERASGSFVYWDPWPLRSLLCAENNEAGADARLVDQDQFLWALEPASMERVLFAVFVPAAGVT</sequence>
<protein>
    <submittedName>
        <fullName evidence="1">Uncharacterized protein</fullName>
    </submittedName>
</protein>
<dbReference type="EMBL" id="JAPNUD010000037">
    <property type="protein sequence ID" value="MDA0642230.1"/>
    <property type="molecule type" value="Genomic_DNA"/>
</dbReference>
<gene>
    <name evidence="1" type="ORF">OUY24_16470</name>
</gene>
<proteinExistence type="predicted"/>
<dbReference type="Proteomes" id="UP001212498">
    <property type="component" value="Unassembled WGS sequence"/>
</dbReference>
<comment type="caution">
    <text evidence="1">The sequence shown here is derived from an EMBL/GenBank/DDBJ whole genome shotgun (WGS) entry which is preliminary data.</text>
</comment>
<evidence type="ECO:0000313" key="1">
    <source>
        <dbReference type="EMBL" id="MDA0642230.1"/>
    </source>
</evidence>
<organism evidence="1 2">
    <name type="scientific">Nonomuraea ferruginea</name>
    <dbReference type="NCBI Taxonomy" id="46174"/>
    <lineage>
        <taxon>Bacteria</taxon>
        <taxon>Bacillati</taxon>
        <taxon>Actinomycetota</taxon>
        <taxon>Actinomycetes</taxon>
        <taxon>Streptosporangiales</taxon>
        <taxon>Streptosporangiaceae</taxon>
        <taxon>Nonomuraea</taxon>
    </lineage>
</organism>
<keyword evidence="2" id="KW-1185">Reference proteome</keyword>